<dbReference type="EMBL" id="CAFBPT010000001">
    <property type="protein sequence ID" value="CAB5018587.1"/>
    <property type="molecule type" value="Genomic_DNA"/>
</dbReference>
<sequence>MRKLPKFTKKEIAFYSLVFISGQVYQPSWVYNNFWFKADFYDSIPFKVFYWQFLLIYSLILVPVIWFVVRLVKRFL</sequence>
<keyword evidence="1" id="KW-0812">Transmembrane</keyword>
<gene>
    <name evidence="2" type="ORF">UFOPK2343_00206</name>
    <name evidence="3" type="ORF">UFOPK2652_00416</name>
    <name evidence="4" type="ORF">UFOPK3128_00450</name>
    <name evidence="5" type="ORF">UFOPK3227_00855</name>
    <name evidence="6" type="ORF">UFOPK3511_00303</name>
    <name evidence="7" type="ORF">UFOPK3880_00253</name>
    <name evidence="8" type="ORF">UFOPK4146_00104</name>
</gene>
<evidence type="ECO:0000313" key="8">
    <source>
        <dbReference type="EMBL" id="CAB5018587.1"/>
    </source>
</evidence>
<evidence type="ECO:0000256" key="1">
    <source>
        <dbReference type="SAM" id="Phobius"/>
    </source>
</evidence>
<organism evidence="3">
    <name type="scientific">freshwater metagenome</name>
    <dbReference type="NCBI Taxonomy" id="449393"/>
    <lineage>
        <taxon>unclassified sequences</taxon>
        <taxon>metagenomes</taxon>
        <taxon>ecological metagenomes</taxon>
    </lineage>
</organism>
<evidence type="ECO:0000313" key="2">
    <source>
        <dbReference type="EMBL" id="CAB4668328.1"/>
    </source>
</evidence>
<feature type="transmembrane region" description="Helical" evidence="1">
    <location>
        <begin position="12"/>
        <end position="29"/>
    </location>
</feature>
<name>A0A6J6Q1B3_9ZZZZ</name>
<evidence type="ECO:0000313" key="3">
    <source>
        <dbReference type="EMBL" id="CAB4704859.1"/>
    </source>
</evidence>
<proteinExistence type="predicted"/>
<evidence type="ECO:0000313" key="4">
    <source>
        <dbReference type="EMBL" id="CAB4816294.1"/>
    </source>
</evidence>
<feature type="transmembrane region" description="Helical" evidence="1">
    <location>
        <begin position="49"/>
        <end position="69"/>
    </location>
</feature>
<dbReference type="EMBL" id="CAEZXD010000003">
    <property type="protein sequence ID" value="CAB4668328.1"/>
    <property type="molecule type" value="Genomic_DNA"/>
</dbReference>
<dbReference type="EMBL" id="CAFAAZ010000003">
    <property type="protein sequence ID" value="CAB4816294.1"/>
    <property type="molecule type" value="Genomic_DNA"/>
</dbReference>
<keyword evidence="1" id="KW-1133">Transmembrane helix</keyword>
<protein>
    <submittedName>
        <fullName evidence="3">Unannotated protein</fullName>
    </submittedName>
</protein>
<dbReference type="EMBL" id="CAFAHD010000106">
    <property type="protein sequence ID" value="CAB4837829.1"/>
    <property type="molecule type" value="Genomic_DNA"/>
</dbReference>
<evidence type="ECO:0000313" key="7">
    <source>
        <dbReference type="EMBL" id="CAB4960484.1"/>
    </source>
</evidence>
<dbReference type="EMBL" id="CAEZYD010000003">
    <property type="protein sequence ID" value="CAB4704859.1"/>
    <property type="molecule type" value="Genomic_DNA"/>
</dbReference>
<dbReference type="EMBL" id="CAFBMA010000002">
    <property type="protein sequence ID" value="CAB4890028.1"/>
    <property type="molecule type" value="Genomic_DNA"/>
</dbReference>
<evidence type="ECO:0000313" key="5">
    <source>
        <dbReference type="EMBL" id="CAB4837829.1"/>
    </source>
</evidence>
<reference evidence="3" key="1">
    <citation type="submission" date="2020-05" db="EMBL/GenBank/DDBJ databases">
        <authorList>
            <person name="Chiriac C."/>
            <person name="Salcher M."/>
            <person name="Ghai R."/>
            <person name="Kavagutti S V."/>
        </authorList>
    </citation>
    <scope>NUCLEOTIDE SEQUENCE</scope>
</reference>
<dbReference type="AlphaFoldDB" id="A0A6J6Q1B3"/>
<accession>A0A6J6Q1B3</accession>
<keyword evidence="1" id="KW-0472">Membrane</keyword>
<evidence type="ECO:0000313" key="6">
    <source>
        <dbReference type="EMBL" id="CAB4890028.1"/>
    </source>
</evidence>
<dbReference type="EMBL" id="CAFBNU010000002">
    <property type="protein sequence ID" value="CAB4960484.1"/>
    <property type="molecule type" value="Genomic_DNA"/>
</dbReference>